<evidence type="ECO:0000313" key="1">
    <source>
        <dbReference type="EMBL" id="MDQ0418983.1"/>
    </source>
</evidence>
<dbReference type="Proteomes" id="UP001238450">
    <property type="component" value="Unassembled WGS sequence"/>
</dbReference>
<comment type="caution">
    <text evidence="1">The sequence shown here is derived from an EMBL/GenBank/DDBJ whole genome shotgun (WGS) entry which is preliminary data.</text>
</comment>
<sequence length="103" mass="11877">MDMRLYLKAKMILFRLDEKYNLDHDGYSGMNCACKVGGDLITCKVIYGDKDTPIEREKEHIVTIEVLYGKVDMYKKHLYPGYKFTLHLASILLGEGEVLEVLD</sequence>
<accession>A0AAJ1THI4</accession>
<dbReference type="EMBL" id="JAUSUV010000031">
    <property type="protein sequence ID" value="MDQ0418983.1"/>
    <property type="molecule type" value="Genomic_DNA"/>
</dbReference>
<dbReference type="RefSeq" id="WP_307255017.1">
    <property type="nucleotide sequence ID" value="NZ_JAUSUV010000031.1"/>
</dbReference>
<keyword evidence="2" id="KW-1185">Reference proteome</keyword>
<dbReference type="AlphaFoldDB" id="A0AAJ1THI4"/>
<reference evidence="1 2" key="1">
    <citation type="submission" date="2023-07" db="EMBL/GenBank/DDBJ databases">
        <title>Genomic Encyclopedia of Type Strains, Phase IV (KMG-IV): sequencing the most valuable type-strain genomes for metagenomic binning, comparative biology and taxonomic classification.</title>
        <authorList>
            <person name="Goeker M."/>
        </authorList>
    </citation>
    <scope>NUCLEOTIDE SEQUENCE [LARGE SCALE GENOMIC DNA]</scope>
    <source>
        <strain evidence="1 2">DSM 46876</strain>
    </source>
</reference>
<name>A0AAJ1THI4_9BACL</name>
<evidence type="ECO:0000313" key="2">
    <source>
        <dbReference type="Proteomes" id="UP001238450"/>
    </source>
</evidence>
<proteinExistence type="predicted"/>
<organism evidence="1 2">
    <name type="scientific">Croceifilum oryzae</name>
    <dbReference type="NCBI Taxonomy" id="1553429"/>
    <lineage>
        <taxon>Bacteria</taxon>
        <taxon>Bacillati</taxon>
        <taxon>Bacillota</taxon>
        <taxon>Bacilli</taxon>
        <taxon>Bacillales</taxon>
        <taxon>Thermoactinomycetaceae</taxon>
        <taxon>Croceifilum</taxon>
    </lineage>
</organism>
<protein>
    <submittedName>
        <fullName evidence="1">Uncharacterized protein</fullName>
    </submittedName>
</protein>
<gene>
    <name evidence="1" type="ORF">J2Z48_003208</name>
</gene>